<keyword evidence="4" id="KW-1185">Reference proteome</keyword>
<dbReference type="PROSITE" id="PS51507">
    <property type="entry name" value="IRF_2"/>
    <property type="match status" value="1"/>
</dbReference>
<feature type="compositionally biased region" description="Polar residues" evidence="1">
    <location>
        <begin position="219"/>
        <end position="229"/>
    </location>
</feature>
<feature type="compositionally biased region" description="Polar residues" evidence="1">
    <location>
        <begin position="324"/>
        <end position="334"/>
    </location>
</feature>
<evidence type="ECO:0000256" key="1">
    <source>
        <dbReference type="SAM" id="MobiDB-lite"/>
    </source>
</evidence>
<dbReference type="InterPro" id="IPR008984">
    <property type="entry name" value="SMAD_FHA_dom_sf"/>
</dbReference>
<feature type="region of interest" description="Disordered" evidence="1">
    <location>
        <begin position="496"/>
        <end position="516"/>
    </location>
</feature>
<evidence type="ECO:0000259" key="2">
    <source>
        <dbReference type="PROSITE" id="PS51507"/>
    </source>
</evidence>
<dbReference type="SUPFAM" id="SSF49879">
    <property type="entry name" value="SMAD/FHA domain"/>
    <property type="match status" value="1"/>
</dbReference>
<dbReference type="Gene3D" id="2.60.200.10">
    <property type="match status" value="1"/>
</dbReference>
<dbReference type="InterPro" id="IPR001346">
    <property type="entry name" value="Interferon_reg_fact_DNA-bd_dom"/>
</dbReference>
<feature type="region of interest" description="Disordered" evidence="1">
    <location>
        <begin position="324"/>
        <end position="345"/>
    </location>
</feature>
<dbReference type="Proteomes" id="UP000134372">
    <property type="component" value="Segment"/>
</dbReference>
<accession>U5NIY5</accession>
<dbReference type="GO" id="GO:0000976">
    <property type="term" value="F:transcription cis-regulatory region binding"/>
    <property type="evidence" value="ECO:0007669"/>
    <property type="project" value="InterPro"/>
</dbReference>
<dbReference type="InterPro" id="IPR036390">
    <property type="entry name" value="WH_DNA-bd_sf"/>
</dbReference>
<evidence type="ECO:0000313" key="4">
    <source>
        <dbReference type="Proteomes" id="UP000134372"/>
    </source>
</evidence>
<feature type="compositionally biased region" description="Polar residues" evidence="1">
    <location>
        <begin position="459"/>
        <end position="476"/>
    </location>
</feature>
<dbReference type="KEGG" id="vg:65099408"/>
<reference evidence="3 4" key="1">
    <citation type="journal article" date="2013" name="J. Virol.">
        <title>Next-Generation Sequence Analysis of the Genome of RFHVMn, the Macaque Homolog of Kaposi's Sarcoma (KS)-Associated Herpesvirus, from a KS-Like Tumor of a Pig-Tailed Macaque.</title>
        <authorList>
            <person name="Bruce A.G."/>
            <person name="Ryan J.T."/>
            <person name="Thomas M.J."/>
            <person name="Peng X."/>
            <person name="Grundhoff A."/>
            <person name="Tsai C.C."/>
            <person name="Rose T.M."/>
        </authorList>
    </citation>
    <scope>NUCLEOTIDE SEQUENCE [LARGE SCALE GENOMIC DNA]</scope>
    <source>
        <strain evidence="3">RFHVMnM78114</strain>
    </source>
</reference>
<evidence type="ECO:0000313" key="3">
    <source>
        <dbReference type="EMBL" id="AGY30741.1"/>
    </source>
</evidence>
<feature type="compositionally biased region" description="Low complexity" evidence="1">
    <location>
        <begin position="529"/>
        <end position="541"/>
    </location>
</feature>
<name>U5NIY5_9GAMA</name>
<feature type="compositionally biased region" description="Low complexity" evidence="1">
    <location>
        <begin position="230"/>
        <end position="246"/>
    </location>
</feature>
<proteinExistence type="predicted"/>
<feature type="region of interest" description="Disordered" evidence="1">
    <location>
        <begin position="358"/>
        <end position="476"/>
    </location>
</feature>
<feature type="compositionally biased region" description="Polar residues" evidence="1">
    <location>
        <begin position="562"/>
        <end position="572"/>
    </location>
</feature>
<dbReference type="SUPFAM" id="SSF46785">
    <property type="entry name" value="Winged helix' DNA-binding domain"/>
    <property type="match status" value="1"/>
</dbReference>
<protein>
    <submittedName>
        <fullName evidence="3">RF10</fullName>
    </submittedName>
</protein>
<feature type="region of interest" description="Disordered" evidence="1">
    <location>
        <begin position="529"/>
        <end position="579"/>
    </location>
</feature>
<dbReference type="EMBL" id="KF703446">
    <property type="protein sequence ID" value="AGY30741.1"/>
    <property type="molecule type" value="Genomic_DNA"/>
</dbReference>
<dbReference type="GeneID" id="65099408"/>
<dbReference type="Gene3D" id="1.10.10.10">
    <property type="entry name" value="Winged helix-like DNA-binding domain superfamily/Winged helix DNA-binding domain"/>
    <property type="match status" value="1"/>
</dbReference>
<dbReference type="InterPro" id="IPR036388">
    <property type="entry name" value="WH-like_DNA-bd_sf"/>
</dbReference>
<feature type="domain" description="IRF tryptophan pentad repeat" evidence="2">
    <location>
        <begin position="7"/>
        <end position="114"/>
    </location>
</feature>
<feature type="compositionally biased region" description="Low complexity" evidence="1">
    <location>
        <begin position="372"/>
        <end position="382"/>
    </location>
</feature>
<feature type="region of interest" description="Disordered" evidence="1">
    <location>
        <begin position="145"/>
        <end position="261"/>
    </location>
</feature>
<dbReference type="InterPro" id="IPR017855">
    <property type="entry name" value="SMAD-like_dom_sf"/>
</dbReference>
<dbReference type="RefSeq" id="YP_010084422.1">
    <property type="nucleotide sequence ID" value="NC_055135.1"/>
</dbReference>
<sequence>MPKAGSYEWVTGWLIDALENEKFPHFRWFDRDKLIFSIPAPSALGDEIPGDWFAVYDAFNRKCDDMYGPSPSTGQAVNARLSKLLRSSRRGMLRGDLLYQDDSGRTLMVWQLFPATFRECKYCCGASNGPEKLARFSKLVLSPSSFPEPRCARRGASIDDDTDDDASSAWARGDPNPCPTKSRVVQQHDPRGEAVPGQLIIPTSSGGGDVSPIQAGPSWASQDQPPGTGSSTAVSSPEAPPSSSFSWNPRTEAPDVAASSTWTPWSHGTLAASSASPGPLGVSSQVSEESSLSSLGFGEQLWDPSFGSWMDLSVWNVEDIFGESRSSPEQTSGRYTVPPQARDVSQEAQPLLGIERSGDEQQVPGLSLPETQSVSSLSQALSSDDDPGQDLVSWAQGLTPLPLPPLDDEPGPSWWVPPVGPRTDVPGPTSGPLENLAGDPASVIVSGSEAGGRPVTPAPISSQPGRGSGSSATAQGFAGSVSQFSEWSAGYAQGPLSGHATSTRGHGPFEGSSGTSAFATGYVPVGGRLESSSRSSSLDSEQASTSTGISRSVSQRSRSRSPLETSTSTAGKHSSVRGVPKKFFKQPQQTLVPFVVETYAFGDHLHTVKREIGEALLCSSPTQQRIGHLCMTFVPELFRLPEMMVDDPEQNGLLAAILQELGVGFPVICTTSGIYSRNSTSVPAWCHGNPSERFHGVIRKFSTRIAQQIFSTSRYTEAMGKYPHPLCKEEPIHCGTIYFGSKPTSETVIDNVPLTIKIYLAFVKEIMDSGDTE</sequence>
<organism evidence="3 4">
    <name type="scientific">Retroperitoneal fibromatosis-associated herpesvirus</name>
    <dbReference type="NCBI Taxonomy" id="111469"/>
    <lineage>
        <taxon>Viruses</taxon>
        <taxon>Duplodnaviria</taxon>
        <taxon>Heunggongvirae</taxon>
        <taxon>Peploviricota</taxon>
        <taxon>Herviviricetes</taxon>
        <taxon>Herpesvirales</taxon>
        <taxon>Orthoherpesviridae</taxon>
        <taxon>Gammaherpesvirinae</taxon>
        <taxon>Rhadinovirus</taxon>
        <taxon>Rhadinovirus macacinegamma8</taxon>
        <taxon>Macacine gammaherpesvirus 8</taxon>
    </lineage>
</organism>